<dbReference type="InterPro" id="IPR050546">
    <property type="entry name" value="Glycosyl_Hydrlase_16"/>
</dbReference>
<dbReference type="Pfam" id="PF00722">
    <property type="entry name" value="Glyco_hydro_16"/>
    <property type="match status" value="1"/>
</dbReference>
<evidence type="ECO:0000313" key="5">
    <source>
        <dbReference type="EMBL" id="MFD1527920.1"/>
    </source>
</evidence>
<protein>
    <submittedName>
        <fullName evidence="5">Glycoside hydrolase family 16 protein</fullName>
    </submittedName>
</protein>
<dbReference type="SUPFAM" id="SSF49899">
    <property type="entry name" value="Concanavalin A-like lectins/glucanases"/>
    <property type="match status" value="1"/>
</dbReference>
<feature type="region of interest" description="Disordered" evidence="2">
    <location>
        <begin position="175"/>
        <end position="200"/>
    </location>
</feature>
<comment type="caution">
    <text evidence="5">The sequence shown here is derived from an EMBL/GenBank/DDBJ whole genome shotgun (WGS) entry which is preliminary data.</text>
</comment>
<evidence type="ECO:0000256" key="2">
    <source>
        <dbReference type="SAM" id="MobiDB-lite"/>
    </source>
</evidence>
<proteinExistence type="inferred from homology"/>
<evidence type="ECO:0000313" key="6">
    <source>
        <dbReference type="Proteomes" id="UP001597145"/>
    </source>
</evidence>
<dbReference type="PROSITE" id="PS51762">
    <property type="entry name" value="GH16_2"/>
    <property type="match status" value="1"/>
</dbReference>
<name>A0ABW4FAZ4_9PSEU</name>
<feature type="domain" description="GH16" evidence="4">
    <location>
        <begin position="146"/>
        <end position="363"/>
    </location>
</feature>
<evidence type="ECO:0000256" key="1">
    <source>
        <dbReference type="ARBA" id="ARBA00006865"/>
    </source>
</evidence>
<accession>A0ABW4FAZ4</accession>
<dbReference type="InterPro" id="IPR000757">
    <property type="entry name" value="Beta-glucanase-like"/>
</dbReference>
<dbReference type="EMBL" id="JBHUCP010000001">
    <property type="protein sequence ID" value="MFD1527920.1"/>
    <property type="molecule type" value="Genomic_DNA"/>
</dbReference>
<feature type="region of interest" description="Disordered" evidence="2">
    <location>
        <begin position="101"/>
        <end position="161"/>
    </location>
</feature>
<reference evidence="6" key="1">
    <citation type="journal article" date="2019" name="Int. J. Syst. Evol. Microbiol.">
        <title>The Global Catalogue of Microorganisms (GCM) 10K type strain sequencing project: providing services to taxonomists for standard genome sequencing and annotation.</title>
        <authorList>
            <consortium name="The Broad Institute Genomics Platform"/>
            <consortium name="The Broad Institute Genome Sequencing Center for Infectious Disease"/>
            <person name="Wu L."/>
            <person name="Ma J."/>
        </authorList>
    </citation>
    <scope>NUCLEOTIDE SEQUENCE [LARGE SCALE GENOMIC DNA]</scope>
    <source>
        <strain evidence="6">JCM 12165</strain>
    </source>
</reference>
<feature type="compositionally biased region" description="Low complexity" evidence="2">
    <location>
        <begin position="101"/>
        <end position="110"/>
    </location>
</feature>
<feature type="compositionally biased region" description="Pro residues" evidence="2">
    <location>
        <begin position="111"/>
        <end position="128"/>
    </location>
</feature>
<feature type="compositionally biased region" description="Low complexity" evidence="2">
    <location>
        <begin position="129"/>
        <end position="147"/>
    </location>
</feature>
<evidence type="ECO:0000256" key="3">
    <source>
        <dbReference type="SAM" id="Phobius"/>
    </source>
</evidence>
<feature type="transmembrane region" description="Helical" evidence="3">
    <location>
        <begin position="62"/>
        <end position="82"/>
    </location>
</feature>
<evidence type="ECO:0000259" key="4">
    <source>
        <dbReference type="PROSITE" id="PS51762"/>
    </source>
</evidence>
<keyword evidence="3" id="KW-0812">Transmembrane</keyword>
<dbReference type="RefSeq" id="WP_343971847.1">
    <property type="nucleotide sequence ID" value="NZ_BAAAJG010000003.1"/>
</dbReference>
<dbReference type="CDD" id="cd00413">
    <property type="entry name" value="Glyco_hydrolase_16"/>
    <property type="match status" value="1"/>
</dbReference>
<dbReference type="Proteomes" id="UP001597145">
    <property type="component" value="Unassembled WGS sequence"/>
</dbReference>
<keyword evidence="5" id="KW-0378">Hydrolase</keyword>
<keyword evidence="6" id="KW-1185">Reference proteome</keyword>
<keyword evidence="3" id="KW-1133">Transmembrane helix</keyword>
<sequence>MRRMTSAAGERSESPTELIARITAEHDSSTVTGTGRHRLPARDVEAVVTRDPLPKRSMTRRLAPLAVGATVMLIATTVATLARPAEEDSLAAQELSNAIVRTEPTTVEVPTPQPTPEALPTTVPPPPATTEASAPPRPSPTTRAPAPRAAPPPPPTNDGRQAATVKGWTLVASDEFNGSKSPKWTDYNGAGHAGNGRRTSDAISIENGSLVIRGDSKGNTGGMAWADDQRFGKWEMRARFPKGDDQYHPVLILWPETGGSGNGETDFAETTSASDKVSFFLHYGSEQEYAHKTIDITQWHNYAVEWVDGRMTGYIDGEKWFESTDAKTLPGGKLHPTIQLDYFPDGGSPQPTEMYVDYMRIYR</sequence>
<dbReference type="PANTHER" id="PTHR10963:SF55">
    <property type="entry name" value="GLYCOSIDE HYDROLASE FAMILY 16 PROTEIN"/>
    <property type="match status" value="1"/>
</dbReference>
<keyword evidence="3" id="KW-0472">Membrane</keyword>
<dbReference type="PANTHER" id="PTHR10963">
    <property type="entry name" value="GLYCOSYL HYDROLASE-RELATED"/>
    <property type="match status" value="1"/>
</dbReference>
<dbReference type="InterPro" id="IPR013320">
    <property type="entry name" value="ConA-like_dom_sf"/>
</dbReference>
<organism evidence="5 6">
    <name type="scientific">Pseudonocardia aurantiaca</name>
    <dbReference type="NCBI Taxonomy" id="75290"/>
    <lineage>
        <taxon>Bacteria</taxon>
        <taxon>Bacillati</taxon>
        <taxon>Actinomycetota</taxon>
        <taxon>Actinomycetes</taxon>
        <taxon>Pseudonocardiales</taxon>
        <taxon>Pseudonocardiaceae</taxon>
        <taxon>Pseudonocardia</taxon>
    </lineage>
</organism>
<dbReference type="GO" id="GO:0016787">
    <property type="term" value="F:hydrolase activity"/>
    <property type="evidence" value="ECO:0007669"/>
    <property type="project" value="UniProtKB-KW"/>
</dbReference>
<gene>
    <name evidence="5" type="ORF">ACFSCY_00515</name>
</gene>
<comment type="similarity">
    <text evidence="1">Belongs to the glycosyl hydrolase 16 family.</text>
</comment>
<dbReference type="Gene3D" id="2.60.120.200">
    <property type="match status" value="1"/>
</dbReference>